<organism evidence="1 2">
    <name type="scientific">Romanomermis culicivorax</name>
    <name type="common">Nematode worm</name>
    <dbReference type="NCBI Taxonomy" id="13658"/>
    <lineage>
        <taxon>Eukaryota</taxon>
        <taxon>Metazoa</taxon>
        <taxon>Ecdysozoa</taxon>
        <taxon>Nematoda</taxon>
        <taxon>Enoplea</taxon>
        <taxon>Dorylaimia</taxon>
        <taxon>Mermithida</taxon>
        <taxon>Mermithoidea</taxon>
        <taxon>Mermithidae</taxon>
        <taxon>Romanomermis</taxon>
    </lineage>
</organism>
<dbReference type="AlphaFoldDB" id="A0A915I5U5"/>
<dbReference type="WBParaSite" id="nRc.2.0.1.t09502-RA">
    <property type="protein sequence ID" value="nRc.2.0.1.t09502-RA"/>
    <property type="gene ID" value="nRc.2.0.1.g09502"/>
</dbReference>
<reference evidence="2" key="1">
    <citation type="submission" date="2022-11" db="UniProtKB">
        <authorList>
            <consortium name="WormBaseParasite"/>
        </authorList>
    </citation>
    <scope>IDENTIFICATION</scope>
</reference>
<accession>A0A915I5U5</accession>
<dbReference type="Proteomes" id="UP000887565">
    <property type="component" value="Unplaced"/>
</dbReference>
<keyword evidence="1" id="KW-1185">Reference proteome</keyword>
<evidence type="ECO:0000313" key="2">
    <source>
        <dbReference type="WBParaSite" id="nRc.2.0.1.t09502-RA"/>
    </source>
</evidence>
<proteinExistence type="predicted"/>
<protein>
    <submittedName>
        <fullName evidence="2">Uncharacterized protein</fullName>
    </submittedName>
</protein>
<evidence type="ECO:0000313" key="1">
    <source>
        <dbReference type="Proteomes" id="UP000887565"/>
    </source>
</evidence>
<name>A0A915I5U5_ROMCU</name>
<sequence>MVTCEYVVRLAYQLTIRSRVRAGFYMPDSGSVPALGEAGHGFYQKLSDCLKSINRKTYTVNSACYLGPTISRTKST</sequence>